<evidence type="ECO:0000256" key="7">
    <source>
        <dbReference type="ARBA" id="ARBA00023008"/>
    </source>
</evidence>
<reference evidence="14 15" key="1">
    <citation type="submission" date="2015-01" db="EMBL/GenBank/DDBJ databases">
        <title>The Genome Sequence of Exophiala oligosperma CBS72588.</title>
        <authorList>
            <consortium name="The Broad Institute Genomics Platform"/>
            <person name="Cuomo C."/>
            <person name="de Hoog S."/>
            <person name="Gorbushina A."/>
            <person name="Stielow B."/>
            <person name="Teixiera M."/>
            <person name="Abouelleil A."/>
            <person name="Chapman S.B."/>
            <person name="Priest M."/>
            <person name="Young S.K."/>
            <person name="Wortman J."/>
            <person name="Nusbaum C."/>
            <person name="Birren B."/>
        </authorList>
    </citation>
    <scope>NUCLEOTIDE SEQUENCE [LARGE SCALE GENOMIC DNA]</scope>
    <source>
        <strain evidence="14 15">CBS 72588</strain>
    </source>
</reference>
<feature type="active site" description="Proton acceptor" evidence="9">
    <location>
        <position position="322"/>
    </location>
</feature>
<dbReference type="PROSITE" id="PS01164">
    <property type="entry name" value="COPPER_AMINE_OXID_1"/>
    <property type="match status" value="1"/>
</dbReference>
<feature type="modified residue" description="2',4',5'-topaquinone" evidence="10">
    <location>
        <position position="406"/>
    </location>
</feature>
<dbReference type="GO" id="GO:0009308">
    <property type="term" value="P:amine metabolic process"/>
    <property type="evidence" value="ECO:0007669"/>
    <property type="project" value="UniProtKB-UniRule"/>
</dbReference>
<dbReference type="InterPro" id="IPR015802">
    <property type="entry name" value="Cu_amine_oxidase_N3"/>
</dbReference>
<name>A0A0D2E5I4_9EURO</name>
<dbReference type="Gene3D" id="3.10.450.40">
    <property type="match status" value="2"/>
</dbReference>
<dbReference type="InterPro" id="IPR036460">
    <property type="entry name" value="Cu_amine_oxidase_C_sf"/>
</dbReference>
<dbReference type="GO" id="GO:0005507">
    <property type="term" value="F:copper ion binding"/>
    <property type="evidence" value="ECO:0007669"/>
    <property type="project" value="InterPro"/>
</dbReference>
<dbReference type="Proteomes" id="UP000053342">
    <property type="component" value="Unassembled WGS sequence"/>
</dbReference>
<keyword evidence="8" id="KW-1015">Disulfide bond</keyword>
<evidence type="ECO:0000259" key="12">
    <source>
        <dbReference type="Pfam" id="PF01179"/>
    </source>
</evidence>
<dbReference type="InterPro" id="IPR016182">
    <property type="entry name" value="Cu_amine_oxidase_N-reg"/>
</dbReference>
<dbReference type="PANTHER" id="PTHR10638">
    <property type="entry name" value="COPPER AMINE OXIDASE"/>
    <property type="match status" value="1"/>
</dbReference>
<sequence>MHPLADLSISEVTKARDVILSLHPGETIEFRQIGVQEPKKAALAEYLKVEHSNGDLSKVKPPPRLAKCHYDIFSMGAKPVEYHEIIVNVETSEVVEKIEISPSIQPSLTLGEFDMLLKICETAPEFKEALAELNLPDYMEVIVEPWPYGTPEVYDPPGRYFQGVVYAKDNRQNNPDSNFYPFPVPLIPVVDMTKRKLVKVIRLPRGGTEDGAVPNPAKVDKNPLAHCTTSEYVPELRPDGVRKDLKDLNVIQPDGPSFTVEDESLVSWQNWRFRVGFTPREGVVIHDVHYAGRSLFYRLSMSEMTVPYADPRDPFHRKQAFDFGEGGAGMCANNLGLGCDCLGHIKYFDSVMVNTQGNVVVQPNVICLHEQDNGIGWKHTNWRTGRAVVTRNRELVVQFILTLANYEYLFAYKFNLAGGIDIEVRATGIVSCVNIEPGKTSEYGNIVNPGVLAQNHQHIFAVRIDPAIDGPNNTVVQEESLPEIMNATTNPAGNGYKVVRTPITRSSWADASPLTNRIFKITNPSIKNPISGKPVSYKLTPPPTQLLLADTRSVQAKRAAFAQHHVWVSKYRDDELWANGPFPFQSTGEIGGVLDMVSRGENVENDDVVVWSVFGLTHNPRVEDWPVMPVEIHQVSLKPVDFFTENPSIDVPSNRNLASREMVTRTGHCCDSESTNGATNGVVNGH</sequence>
<dbReference type="SUPFAM" id="SSF54416">
    <property type="entry name" value="Amine oxidase N-terminal region"/>
    <property type="match status" value="2"/>
</dbReference>
<dbReference type="SUPFAM" id="SSF49998">
    <property type="entry name" value="Amine oxidase catalytic domain"/>
    <property type="match status" value="1"/>
</dbReference>
<feature type="active site" description="Schiff-base intermediate with substrate; via topaquinone" evidence="9">
    <location>
        <position position="406"/>
    </location>
</feature>
<evidence type="ECO:0000256" key="3">
    <source>
        <dbReference type="ARBA" id="ARBA00011738"/>
    </source>
</evidence>
<dbReference type="AlphaFoldDB" id="A0A0D2E5I4"/>
<evidence type="ECO:0000256" key="9">
    <source>
        <dbReference type="PIRSR" id="PIRSR600269-50"/>
    </source>
</evidence>
<dbReference type="InterPro" id="IPR015798">
    <property type="entry name" value="Cu_amine_oxidase_C"/>
</dbReference>
<evidence type="ECO:0000256" key="2">
    <source>
        <dbReference type="ARBA" id="ARBA00007983"/>
    </source>
</evidence>
<gene>
    <name evidence="14" type="ORF">PV06_04192</name>
</gene>
<feature type="domain" description="Copper amine oxidase catalytic" evidence="12">
    <location>
        <begin position="248"/>
        <end position="649"/>
    </location>
</feature>
<comment type="cofactor">
    <cofactor evidence="11">
        <name>Cu cation</name>
        <dbReference type="ChEBI" id="CHEBI:23378"/>
    </cofactor>
    <text evidence="11">Contains 1 topaquinone per subunit.</text>
</comment>
<comment type="PTM">
    <text evidence="10 11">Topaquinone (TPQ) is generated by copper-dependent autoxidation of a specific tyrosyl residue.</text>
</comment>
<dbReference type="Pfam" id="PF01179">
    <property type="entry name" value="Cu_amine_oxid"/>
    <property type="match status" value="1"/>
</dbReference>
<keyword evidence="7 11" id="KW-0186">Copper</keyword>
<dbReference type="Pfam" id="PF02728">
    <property type="entry name" value="Cu_amine_oxidN3"/>
    <property type="match status" value="1"/>
</dbReference>
<accession>A0A0D2E5I4</accession>
<protein>
    <recommendedName>
        <fullName evidence="11">Amine oxidase</fullName>
        <ecNumber evidence="11">1.4.3.-</ecNumber>
    </recommendedName>
</protein>
<evidence type="ECO:0000256" key="8">
    <source>
        <dbReference type="ARBA" id="ARBA00023157"/>
    </source>
</evidence>
<evidence type="ECO:0000256" key="10">
    <source>
        <dbReference type="PIRSR" id="PIRSR600269-51"/>
    </source>
</evidence>
<keyword evidence="4 11" id="KW-0479">Metal-binding</keyword>
<dbReference type="Gene3D" id="2.70.98.20">
    <property type="entry name" value="Copper amine oxidase, catalytic domain"/>
    <property type="match status" value="1"/>
</dbReference>
<keyword evidence="15" id="KW-1185">Reference proteome</keyword>
<evidence type="ECO:0000259" key="13">
    <source>
        <dbReference type="Pfam" id="PF02728"/>
    </source>
</evidence>
<dbReference type="STRING" id="215243.A0A0D2E5I4"/>
<dbReference type="VEuPathDB" id="FungiDB:PV06_04192"/>
<dbReference type="GeneID" id="27356266"/>
<comment type="cofactor">
    <cofactor evidence="1">
        <name>Cu cation</name>
        <dbReference type="ChEBI" id="CHEBI:23378"/>
    </cofactor>
</comment>
<dbReference type="InterPro" id="IPR000269">
    <property type="entry name" value="Cu_amine_oxidase"/>
</dbReference>
<evidence type="ECO:0000313" key="15">
    <source>
        <dbReference type="Proteomes" id="UP000053342"/>
    </source>
</evidence>
<evidence type="ECO:0000256" key="5">
    <source>
        <dbReference type="ARBA" id="ARBA00022772"/>
    </source>
</evidence>
<comment type="similarity">
    <text evidence="2 11">Belongs to the copper/topaquinone oxidase family.</text>
</comment>
<feature type="domain" description="Copper amine oxidase N3-terminal" evidence="13">
    <location>
        <begin position="106"/>
        <end position="198"/>
    </location>
</feature>
<dbReference type="InterPro" id="IPR049948">
    <property type="entry name" value="Cu_Am_ox_TPQ-bd"/>
</dbReference>
<proteinExistence type="inferred from homology"/>
<dbReference type="HOGENOM" id="CLU_011500_3_1_1"/>
<evidence type="ECO:0000256" key="1">
    <source>
        <dbReference type="ARBA" id="ARBA00001935"/>
    </source>
</evidence>
<dbReference type="RefSeq" id="XP_016263260.1">
    <property type="nucleotide sequence ID" value="XM_016405054.1"/>
</dbReference>
<organism evidence="14 15">
    <name type="scientific">Exophiala oligosperma</name>
    <dbReference type="NCBI Taxonomy" id="215243"/>
    <lineage>
        <taxon>Eukaryota</taxon>
        <taxon>Fungi</taxon>
        <taxon>Dikarya</taxon>
        <taxon>Ascomycota</taxon>
        <taxon>Pezizomycotina</taxon>
        <taxon>Eurotiomycetes</taxon>
        <taxon>Chaetothyriomycetidae</taxon>
        <taxon>Chaetothyriales</taxon>
        <taxon>Herpotrichiellaceae</taxon>
        <taxon>Exophiala</taxon>
    </lineage>
</organism>
<evidence type="ECO:0000256" key="6">
    <source>
        <dbReference type="ARBA" id="ARBA00023002"/>
    </source>
</evidence>
<dbReference type="OrthoDB" id="5379943at2759"/>
<dbReference type="EMBL" id="KN847335">
    <property type="protein sequence ID" value="KIW43044.1"/>
    <property type="molecule type" value="Genomic_DNA"/>
</dbReference>
<dbReference type="GO" id="GO:0008131">
    <property type="term" value="F:primary methylamine oxidase activity"/>
    <property type="evidence" value="ECO:0007669"/>
    <property type="project" value="InterPro"/>
</dbReference>
<evidence type="ECO:0000256" key="4">
    <source>
        <dbReference type="ARBA" id="ARBA00022723"/>
    </source>
</evidence>
<dbReference type="FunFam" id="2.70.98.20:FF:000001">
    <property type="entry name" value="Amine oxidase"/>
    <property type="match status" value="1"/>
</dbReference>
<keyword evidence="6 11" id="KW-0560">Oxidoreductase</keyword>
<dbReference type="EC" id="1.4.3.-" evidence="11"/>
<dbReference type="PANTHER" id="PTHR10638:SF91">
    <property type="entry name" value="AMINE OXIDASE"/>
    <property type="match status" value="1"/>
</dbReference>
<evidence type="ECO:0000313" key="14">
    <source>
        <dbReference type="EMBL" id="KIW43044.1"/>
    </source>
</evidence>
<dbReference type="GO" id="GO:0048038">
    <property type="term" value="F:quinone binding"/>
    <property type="evidence" value="ECO:0007669"/>
    <property type="project" value="InterPro"/>
</dbReference>
<evidence type="ECO:0000256" key="11">
    <source>
        <dbReference type="RuleBase" id="RU000672"/>
    </source>
</evidence>
<comment type="subunit">
    <text evidence="3">Homodimer.</text>
</comment>
<keyword evidence="5 9" id="KW-0801">TPQ</keyword>